<dbReference type="EMBL" id="BLAL01000194">
    <property type="protein sequence ID" value="GES90182.1"/>
    <property type="molecule type" value="Genomic_DNA"/>
</dbReference>
<accession>A0A8H3LPG2</accession>
<gene>
    <name evidence="1" type="ORF">RCL2_001705000</name>
</gene>
<proteinExistence type="predicted"/>
<name>A0A8H3LPG2_9GLOM</name>
<protein>
    <submittedName>
        <fullName evidence="1">Uncharacterized protein</fullName>
    </submittedName>
</protein>
<dbReference type="AlphaFoldDB" id="A0A8H3LPG2"/>
<evidence type="ECO:0000313" key="2">
    <source>
        <dbReference type="Proteomes" id="UP000615446"/>
    </source>
</evidence>
<comment type="caution">
    <text evidence="1">The sequence shown here is derived from an EMBL/GenBank/DDBJ whole genome shotgun (WGS) entry which is preliminary data.</text>
</comment>
<evidence type="ECO:0000313" key="1">
    <source>
        <dbReference type="EMBL" id="GES90182.1"/>
    </source>
</evidence>
<dbReference type="Proteomes" id="UP000615446">
    <property type="component" value="Unassembled WGS sequence"/>
</dbReference>
<organism evidence="1 2">
    <name type="scientific">Rhizophagus clarus</name>
    <dbReference type="NCBI Taxonomy" id="94130"/>
    <lineage>
        <taxon>Eukaryota</taxon>
        <taxon>Fungi</taxon>
        <taxon>Fungi incertae sedis</taxon>
        <taxon>Mucoromycota</taxon>
        <taxon>Glomeromycotina</taxon>
        <taxon>Glomeromycetes</taxon>
        <taxon>Glomerales</taxon>
        <taxon>Glomeraceae</taxon>
        <taxon>Rhizophagus</taxon>
    </lineage>
</organism>
<sequence>MQEKSRGEIPDEIWNRKVNDRDKIIFHKKEHAEHDTTIFAIFYPNGVIALCANVLGGVTFGEINEMSVFKLLRNRRVHKGIHITNVAGIQMTPIDINKNSAVNP</sequence>
<reference evidence="1" key="1">
    <citation type="submission" date="2019-10" db="EMBL/GenBank/DDBJ databases">
        <title>Conservation and host-specific expression of non-tandemly repeated heterogenous ribosome RNA gene in arbuscular mycorrhizal fungi.</title>
        <authorList>
            <person name="Maeda T."/>
            <person name="Kobayashi Y."/>
            <person name="Nakagawa T."/>
            <person name="Ezawa T."/>
            <person name="Yamaguchi K."/>
            <person name="Bino T."/>
            <person name="Nishimoto Y."/>
            <person name="Shigenobu S."/>
            <person name="Kawaguchi M."/>
        </authorList>
    </citation>
    <scope>NUCLEOTIDE SEQUENCE</scope>
    <source>
        <strain evidence="1">HR1</strain>
    </source>
</reference>